<dbReference type="GO" id="GO:0046983">
    <property type="term" value="F:protein dimerization activity"/>
    <property type="evidence" value="ECO:0007669"/>
    <property type="project" value="InterPro"/>
</dbReference>
<dbReference type="SUPFAM" id="SSF46785">
    <property type="entry name" value="Winged helix' DNA-binding domain"/>
    <property type="match status" value="1"/>
</dbReference>
<dbReference type="PANTHER" id="PTHR43712:SF2">
    <property type="entry name" value="O-METHYLTRANSFERASE CICE"/>
    <property type="match status" value="1"/>
</dbReference>
<proteinExistence type="predicted"/>
<keyword evidence="1" id="KW-0489">Methyltransferase</keyword>
<dbReference type="GO" id="GO:0032259">
    <property type="term" value="P:methylation"/>
    <property type="evidence" value="ECO:0007669"/>
    <property type="project" value="UniProtKB-KW"/>
</dbReference>
<dbReference type="InterPro" id="IPR029063">
    <property type="entry name" value="SAM-dependent_MTases_sf"/>
</dbReference>
<comment type="caution">
    <text evidence="5">The sequence shown here is derived from an EMBL/GenBank/DDBJ whole genome shotgun (WGS) entry which is preliminary data.</text>
</comment>
<dbReference type="RefSeq" id="WP_116347811.1">
    <property type="nucleotide sequence ID" value="NZ_NFZW01000008.1"/>
</dbReference>
<keyword evidence="2" id="KW-0808">Transferase</keyword>
<evidence type="ECO:0000259" key="4">
    <source>
        <dbReference type="Pfam" id="PF08100"/>
    </source>
</evidence>
<protein>
    <recommendedName>
        <fullName evidence="4">O-methyltransferase dimerisation domain-containing protein</fullName>
    </recommendedName>
</protein>
<dbReference type="InterPro" id="IPR012967">
    <property type="entry name" value="COMT_dimerisation"/>
</dbReference>
<keyword evidence="3" id="KW-0949">S-adenosyl-L-methionine</keyword>
<dbReference type="InterPro" id="IPR036390">
    <property type="entry name" value="WH_DNA-bd_sf"/>
</dbReference>
<dbReference type="Gene3D" id="3.40.50.150">
    <property type="entry name" value="Vaccinia Virus protein VP39"/>
    <property type="match status" value="1"/>
</dbReference>
<accession>A0A3E0WYF7</accession>
<name>A0A3E0WYF7_9GAMM</name>
<evidence type="ECO:0000313" key="6">
    <source>
        <dbReference type="Proteomes" id="UP000256763"/>
    </source>
</evidence>
<dbReference type="EMBL" id="NFZW01000008">
    <property type="protein sequence ID" value="RFA36937.1"/>
    <property type="molecule type" value="Genomic_DNA"/>
</dbReference>
<gene>
    <name evidence="5" type="ORF">CAL65_09755</name>
</gene>
<dbReference type="GO" id="GO:0008168">
    <property type="term" value="F:methyltransferase activity"/>
    <property type="evidence" value="ECO:0007669"/>
    <property type="project" value="UniProtKB-KW"/>
</dbReference>
<sequence length="343" mass="36822">MTNLHPLQACWDLPLASLRADALDTALRLQLFQRLAAPVEPEQLAKALELDATRLDALLALLWSMGLLERRQVRRDGATLWRYCATELAQRYFTEDNDTACGAAWQARLTSLRQFGATIGTLLHGNAASGAASGSGPHWAEAARTHIAQEQRAVTMDVARGILSRLPEFPHVQRMLDLGGGPGGVAIALARENPRLRGVVFELPETAAVAHQAIADAGLAEQLEARGGDLTSDALGEGFDLIWCASVLHFVPDIHETLRCVRAALKPGGVLVCAQAEIPATADAAQRVLSYYLPLLLRGHQVLPAGHLCQAMEATGFIDIERLDTVSIPLAPVAVTIGRRAPS</sequence>
<evidence type="ECO:0000313" key="5">
    <source>
        <dbReference type="EMBL" id="RFA36937.1"/>
    </source>
</evidence>
<dbReference type="Pfam" id="PF13489">
    <property type="entry name" value="Methyltransf_23"/>
    <property type="match status" value="1"/>
</dbReference>
<dbReference type="SUPFAM" id="SSF53335">
    <property type="entry name" value="S-adenosyl-L-methionine-dependent methyltransferases"/>
    <property type="match status" value="1"/>
</dbReference>
<dbReference type="Pfam" id="PF08100">
    <property type="entry name" value="Dimerisation"/>
    <property type="match status" value="1"/>
</dbReference>
<evidence type="ECO:0000256" key="3">
    <source>
        <dbReference type="ARBA" id="ARBA00022691"/>
    </source>
</evidence>
<dbReference type="PROSITE" id="PS51683">
    <property type="entry name" value="SAM_OMT_II"/>
    <property type="match status" value="1"/>
</dbReference>
<dbReference type="PANTHER" id="PTHR43712">
    <property type="entry name" value="PUTATIVE (AFU_ORTHOLOGUE AFUA_4G14580)-RELATED"/>
    <property type="match status" value="1"/>
</dbReference>
<dbReference type="InterPro" id="IPR036388">
    <property type="entry name" value="WH-like_DNA-bd_sf"/>
</dbReference>
<dbReference type="CDD" id="cd02440">
    <property type="entry name" value="AdoMet_MTases"/>
    <property type="match status" value="1"/>
</dbReference>
<reference evidence="6" key="1">
    <citation type="submission" date="2017-05" db="EMBL/GenBank/DDBJ databases">
        <authorList>
            <person name="Sharma S."/>
            <person name="Sidhu C."/>
            <person name="Pinnaka A.K."/>
        </authorList>
    </citation>
    <scope>NUCLEOTIDE SEQUENCE [LARGE SCALE GENOMIC DNA]</scope>
    <source>
        <strain evidence="6">AK93</strain>
    </source>
</reference>
<feature type="domain" description="O-methyltransferase dimerisation" evidence="4">
    <location>
        <begin position="11"/>
        <end position="94"/>
    </location>
</feature>
<dbReference type="InterPro" id="IPR016461">
    <property type="entry name" value="COMT-like"/>
</dbReference>
<evidence type="ECO:0000256" key="2">
    <source>
        <dbReference type="ARBA" id="ARBA00022679"/>
    </source>
</evidence>
<organism evidence="5 6">
    <name type="scientific">Alkalilimnicola ehrlichii</name>
    <dbReference type="NCBI Taxonomy" id="351052"/>
    <lineage>
        <taxon>Bacteria</taxon>
        <taxon>Pseudomonadati</taxon>
        <taxon>Pseudomonadota</taxon>
        <taxon>Gammaproteobacteria</taxon>
        <taxon>Chromatiales</taxon>
        <taxon>Ectothiorhodospiraceae</taxon>
        <taxon>Alkalilimnicola</taxon>
    </lineage>
</organism>
<dbReference type="Proteomes" id="UP000256763">
    <property type="component" value="Unassembled WGS sequence"/>
</dbReference>
<evidence type="ECO:0000256" key="1">
    <source>
        <dbReference type="ARBA" id="ARBA00022603"/>
    </source>
</evidence>
<keyword evidence="6" id="KW-1185">Reference proteome</keyword>
<dbReference type="Gene3D" id="1.10.10.10">
    <property type="entry name" value="Winged helix-like DNA-binding domain superfamily/Winged helix DNA-binding domain"/>
    <property type="match status" value="1"/>
</dbReference>
<dbReference type="AlphaFoldDB" id="A0A3E0WYF7"/>